<feature type="domain" description="ATP-grasp" evidence="2">
    <location>
        <begin position="105"/>
        <end position="292"/>
    </location>
</feature>
<dbReference type="Gene3D" id="3.30.470.20">
    <property type="entry name" value="ATP-grasp fold, B domain"/>
    <property type="match status" value="1"/>
</dbReference>
<name>A0A845PSV1_9FLAO</name>
<dbReference type="EMBL" id="JAAABJ010000519">
    <property type="protein sequence ID" value="NAW51329.1"/>
    <property type="molecule type" value="Genomic_DNA"/>
</dbReference>
<protein>
    <submittedName>
        <fullName evidence="3">ATP-grasp domain-containing protein</fullName>
    </submittedName>
</protein>
<keyword evidence="4" id="KW-1185">Reference proteome</keyword>
<dbReference type="RefSeq" id="WP_166519610.1">
    <property type="nucleotide sequence ID" value="NZ_JAAABJ010000519.1"/>
</dbReference>
<proteinExistence type="predicted"/>
<comment type="caution">
    <text evidence="3">The sequence shown here is derived from an EMBL/GenBank/DDBJ whole genome shotgun (WGS) entry which is preliminary data.</text>
</comment>
<accession>A0A845PSV1</accession>
<dbReference type="InterPro" id="IPR011761">
    <property type="entry name" value="ATP-grasp"/>
</dbReference>
<dbReference type="InterPro" id="IPR013815">
    <property type="entry name" value="ATP_grasp_subdomain_1"/>
</dbReference>
<dbReference type="GO" id="GO:0005524">
    <property type="term" value="F:ATP binding"/>
    <property type="evidence" value="ECO:0007669"/>
    <property type="project" value="UniProtKB-UniRule"/>
</dbReference>
<evidence type="ECO:0000313" key="4">
    <source>
        <dbReference type="Proteomes" id="UP000553459"/>
    </source>
</evidence>
<dbReference type="Pfam" id="PF15632">
    <property type="entry name" value="ATPgrasp_Ter"/>
    <property type="match status" value="1"/>
</dbReference>
<organism evidence="3 4">
    <name type="scientific">Elizabethkingia argenteiflava</name>
    <dbReference type="NCBI Taxonomy" id="2681556"/>
    <lineage>
        <taxon>Bacteria</taxon>
        <taxon>Pseudomonadati</taxon>
        <taxon>Bacteroidota</taxon>
        <taxon>Flavobacteriia</taxon>
        <taxon>Flavobacteriales</taxon>
        <taxon>Weeksellaceae</taxon>
        <taxon>Elizabethkingia</taxon>
    </lineage>
</organism>
<dbReference type="GO" id="GO:0046872">
    <property type="term" value="F:metal ion binding"/>
    <property type="evidence" value="ECO:0007669"/>
    <property type="project" value="InterPro"/>
</dbReference>
<dbReference type="Proteomes" id="UP000553459">
    <property type="component" value="Unassembled WGS sequence"/>
</dbReference>
<keyword evidence="1" id="KW-0547">Nucleotide-binding</keyword>
<keyword evidence="1" id="KW-0067">ATP-binding</keyword>
<evidence type="ECO:0000313" key="3">
    <source>
        <dbReference type="EMBL" id="NAW51329.1"/>
    </source>
</evidence>
<dbReference type="PROSITE" id="PS50975">
    <property type="entry name" value="ATP_GRASP"/>
    <property type="match status" value="1"/>
</dbReference>
<evidence type="ECO:0000259" key="2">
    <source>
        <dbReference type="PROSITE" id="PS50975"/>
    </source>
</evidence>
<sequence>MLNVLVFPCGSEIALEIHKSLKFCRNIHLIGANSVDDHGKFVYEHYIGDLPFYHEEAFVEQLNILVEAYKIDAIYPAMDSVISKISSVASRIKCKIIGSEDKTNQICLSKLKTYQALESYIQCPKLYSLSNIKEIDFPLFLKPNIGYGSRGVRKVHSLKELHFHLEHYPHCLILEYLPGAEMTVDCFTDRYGNLRYCGPRIRDRISNGISVNTKMVQTEVGKIRQIVENINRRLTFRGAWFVQLKYNVQGELTLLEVAPRLGGSSSLNRNRGVNFALLSLLDAFDQDIEILENTYDIELDRALDNKYKTNIEYETVYTDFDDCIIIKNKVNLELVKFLYQSFNENKKLVLVTKHAHDIYESLKKYRLLHLFDEVVHLDAQDHKFKYIKNRKSIFIDDSFTERKEVKENLNIPVFAPDNIEILLK</sequence>
<dbReference type="Gene3D" id="3.40.50.20">
    <property type="match status" value="1"/>
</dbReference>
<gene>
    <name evidence="3" type="ORF">GNY06_08030</name>
</gene>
<reference evidence="3 4" key="1">
    <citation type="submission" date="2019-11" db="EMBL/GenBank/DDBJ databases">
        <title>Characterization of Elizabethkingia argenteiflava sp. nov., isolated from inner surface of Soybean Pods.</title>
        <authorList>
            <person name="Mo S."/>
        </authorList>
    </citation>
    <scope>NUCLEOTIDE SEQUENCE [LARGE SCALE GENOMIC DNA]</scope>
    <source>
        <strain evidence="3 4">YB22</strain>
    </source>
</reference>
<dbReference type="Gene3D" id="3.30.1490.20">
    <property type="entry name" value="ATP-grasp fold, A domain"/>
    <property type="match status" value="1"/>
</dbReference>
<dbReference type="SUPFAM" id="SSF56059">
    <property type="entry name" value="Glutathione synthetase ATP-binding domain-like"/>
    <property type="match status" value="1"/>
</dbReference>
<dbReference type="AlphaFoldDB" id="A0A845PSV1"/>
<evidence type="ECO:0000256" key="1">
    <source>
        <dbReference type="PROSITE-ProRule" id="PRU00409"/>
    </source>
</evidence>